<sequence length="722" mass="77191">RWESPPLAVPGPGVPDGPLLGNGRLGVAVAWQPDTAEIDFHVGHNAFFAAPVSGVSSCGYTSGGRKALSGLTLKFHGPGRVSSVEQHPQNGSVVLSVLVDGRSIQLSAFVHASEDLLVVDVNCAADAEVTATLWTFSGCNGRPRPPVSADVLSKDGKQVSQTTSSTTDRLPSEVSAGASSLRAARANGWPFQVEKFPVKWFSMMARVTSGDFYDARAIGSCAGNLRGPCARGSARLSQGRSTLTAELSIYPLIEANPVTPAALDLQQLRASHARSWSSFWSRSFVSIPSSAVTTFHWHMSQYLLRISSWTGSSAAPGLFGPFVMDDEVSWLGDVTLNYNAEATYYGAAAASQLEAFEPYFETILDFLPAAKRLAEEHITGCPGAFYFPGHILPFGVTGGSRGDLGQKQMGLFAAVPFLSFWRYTGSLSFARKAYPFLKGIAIFWECTLVQLDDGRFHDVHDCAEEICIPDGDVQPDPTVVLSLLPGFFTTLAEVAEALAAERPEVLERWRLLARLVAPYPTEMVSGQEVIADFHGGESARGLALRLHAGGSVAWGGLFASFPLGTVHLRSPKADIELAHRSLDRFFTQWPGGKQGNSFSHAFAAGARVAWRTEGGLLAMWEAYLQNTTDPKCRMYSNGVVLGCGGTGLENVGGSAFANEMLLQSPGGILHLFPALPPGREASFRLRAPGPVMVTASRDSLGEVSEVLLELPLQGSGQAIVRT</sequence>
<feature type="region of interest" description="Disordered" evidence="1">
    <location>
        <begin position="147"/>
        <end position="176"/>
    </location>
</feature>
<feature type="domain" description="Glycosyl hydrolase family 95 catalytic" evidence="2">
    <location>
        <begin position="290"/>
        <end position="514"/>
    </location>
</feature>
<dbReference type="Gene3D" id="1.50.10.10">
    <property type="match status" value="1"/>
</dbReference>
<dbReference type="Pfam" id="PF22124">
    <property type="entry name" value="Glyco_hydro_95_cat"/>
    <property type="match status" value="1"/>
</dbReference>
<dbReference type="Gene3D" id="2.60.40.1180">
    <property type="entry name" value="Golgi alpha-mannosidase II"/>
    <property type="match status" value="1"/>
</dbReference>
<feature type="non-terminal residue" evidence="3">
    <location>
        <position position="722"/>
    </location>
</feature>
<reference evidence="3" key="1">
    <citation type="submission" date="2021-02" db="EMBL/GenBank/DDBJ databases">
        <authorList>
            <person name="Dougan E. K."/>
            <person name="Rhodes N."/>
            <person name="Thang M."/>
            <person name="Chan C."/>
        </authorList>
    </citation>
    <scope>NUCLEOTIDE SEQUENCE</scope>
</reference>
<name>A0A813J4T5_POLGL</name>
<evidence type="ECO:0000256" key="1">
    <source>
        <dbReference type="SAM" id="MobiDB-lite"/>
    </source>
</evidence>
<dbReference type="AlphaFoldDB" id="A0A813J4T5"/>
<dbReference type="GO" id="GO:0005975">
    <property type="term" value="P:carbohydrate metabolic process"/>
    <property type="evidence" value="ECO:0007669"/>
    <property type="project" value="InterPro"/>
</dbReference>
<dbReference type="InterPro" id="IPR012341">
    <property type="entry name" value="6hp_glycosidase-like_sf"/>
</dbReference>
<dbReference type="PANTHER" id="PTHR31084">
    <property type="entry name" value="ALPHA-L-FUCOSIDASE 2"/>
    <property type="match status" value="1"/>
</dbReference>
<comment type="caution">
    <text evidence="3">The sequence shown here is derived from an EMBL/GenBank/DDBJ whole genome shotgun (WGS) entry which is preliminary data.</text>
</comment>
<evidence type="ECO:0000313" key="4">
    <source>
        <dbReference type="Proteomes" id="UP000626109"/>
    </source>
</evidence>
<organism evidence="3 4">
    <name type="scientific">Polarella glacialis</name>
    <name type="common">Dinoflagellate</name>
    <dbReference type="NCBI Taxonomy" id="89957"/>
    <lineage>
        <taxon>Eukaryota</taxon>
        <taxon>Sar</taxon>
        <taxon>Alveolata</taxon>
        <taxon>Dinophyceae</taxon>
        <taxon>Suessiales</taxon>
        <taxon>Suessiaceae</taxon>
        <taxon>Polarella</taxon>
    </lineage>
</organism>
<evidence type="ECO:0000313" key="3">
    <source>
        <dbReference type="EMBL" id="CAE8668106.1"/>
    </source>
</evidence>
<accession>A0A813J4T5</accession>
<dbReference type="EMBL" id="CAJNNW010021531">
    <property type="protein sequence ID" value="CAE8668106.1"/>
    <property type="molecule type" value="Genomic_DNA"/>
</dbReference>
<dbReference type="Proteomes" id="UP000626109">
    <property type="component" value="Unassembled WGS sequence"/>
</dbReference>
<proteinExistence type="predicted"/>
<protein>
    <recommendedName>
        <fullName evidence="2">Glycosyl hydrolase family 95 catalytic domain-containing protein</fullName>
    </recommendedName>
</protein>
<dbReference type="InterPro" id="IPR008928">
    <property type="entry name" value="6-hairpin_glycosidase_sf"/>
</dbReference>
<evidence type="ECO:0000259" key="2">
    <source>
        <dbReference type="Pfam" id="PF22124"/>
    </source>
</evidence>
<dbReference type="InterPro" id="IPR054363">
    <property type="entry name" value="GH95_cat"/>
</dbReference>
<dbReference type="GO" id="GO:0004560">
    <property type="term" value="F:alpha-L-fucosidase activity"/>
    <property type="evidence" value="ECO:0007669"/>
    <property type="project" value="TreeGrafter"/>
</dbReference>
<dbReference type="PANTHER" id="PTHR31084:SF0">
    <property type="entry name" value="ALPHA-L-FUCOSIDASE 2"/>
    <property type="match status" value="1"/>
</dbReference>
<dbReference type="InterPro" id="IPR013780">
    <property type="entry name" value="Glyco_hydro_b"/>
</dbReference>
<gene>
    <name evidence="3" type="ORF">PGLA2088_LOCUS16816</name>
</gene>
<feature type="compositionally biased region" description="Polar residues" evidence="1">
    <location>
        <begin position="158"/>
        <end position="169"/>
    </location>
</feature>
<dbReference type="SUPFAM" id="SSF48208">
    <property type="entry name" value="Six-hairpin glycosidases"/>
    <property type="match status" value="1"/>
</dbReference>